<accession>A0ABU0M8Y1</accession>
<dbReference type="PANTHER" id="PTHR33567">
    <property type="entry name" value="CHROMATE ION TRANSPORTER (EUROFUNG)"/>
    <property type="match status" value="1"/>
</dbReference>
<feature type="transmembrane region" description="Helical" evidence="7">
    <location>
        <begin position="87"/>
        <end position="112"/>
    </location>
</feature>
<feature type="transmembrane region" description="Helical" evidence="7">
    <location>
        <begin position="299"/>
        <end position="321"/>
    </location>
</feature>
<evidence type="ECO:0000256" key="3">
    <source>
        <dbReference type="ARBA" id="ARBA00022475"/>
    </source>
</evidence>
<gene>
    <name evidence="8" type="ORF">QO015_003048</name>
</gene>
<evidence type="ECO:0000256" key="6">
    <source>
        <dbReference type="ARBA" id="ARBA00023136"/>
    </source>
</evidence>
<feature type="transmembrane region" description="Helical" evidence="7">
    <location>
        <begin position="370"/>
        <end position="394"/>
    </location>
</feature>
<dbReference type="PANTHER" id="PTHR33567:SF3">
    <property type="entry name" value="CHROMATE ION TRANSPORTER (EUROFUNG)"/>
    <property type="match status" value="1"/>
</dbReference>
<dbReference type="PIRSF" id="PIRSF004810">
    <property type="entry name" value="ChrA"/>
    <property type="match status" value="1"/>
</dbReference>
<feature type="transmembrane region" description="Helical" evidence="7">
    <location>
        <begin position="201"/>
        <end position="220"/>
    </location>
</feature>
<dbReference type="InterPro" id="IPR003370">
    <property type="entry name" value="Chromate_transpt"/>
</dbReference>
<dbReference type="RefSeq" id="WP_266283253.1">
    <property type="nucleotide sequence ID" value="NZ_JAPKNF010000002.1"/>
</dbReference>
<feature type="transmembrane region" description="Helical" evidence="7">
    <location>
        <begin position="150"/>
        <end position="181"/>
    </location>
</feature>
<reference evidence="8 9" key="1">
    <citation type="submission" date="2023-07" db="EMBL/GenBank/DDBJ databases">
        <title>Genomic Encyclopedia of Type Strains, Phase IV (KMG-IV): sequencing the most valuable type-strain genomes for metagenomic binning, comparative biology and taxonomic classification.</title>
        <authorList>
            <person name="Goeker M."/>
        </authorList>
    </citation>
    <scope>NUCLEOTIDE SEQUENCE [LARGE SCALE GENOMIC DNA]</scope>
    <source>
        <strain evidence="8 9">B1-1</strain>
    </source>
</reference>
<keyword evidence="5 7" id="KW-1133">Transmembrane helix</keyword>
<dbReference type="Proteomes" id="UP001223743">
    <property type="component" value="Unassembled WGS sequence"/>
</dbReference>
<evidence type="ECO:0000256" key="4">
    <source>
        <dbReference type="ARBA" id="ARBA00022692"/>
    </source>
</evidence>
<keyword evidence="9" id="KW-1185">Reference proteome</keyword>
<dbReference type="InterPro" id="IPR014047">
    <property type="entry name" value="Chr_Tranpt_l_chain"/>
</dbReference>
<proteinExistence type="inferred from homology"/>
<keyword evidence="4 7" id="KW-0812">Transmembrane</keyword>
<protein>
    <submittedName>
        <fullName evidence="8">Chromate transporter</fullName>
    </submittedName>
</protein>
<evidence type="ECO:0000256" key="1">
    <source>
        <dbReference type="ARBA" id="ARBA00004651"/>
    </source>
</evidence>
<keyword evidence="6 7" id="KW-0472">Membrane</keyword>
<comment type="caution">
    <text evidence="8">The sequence shown here is derived from an EMBL/GenBank/DDBJ whole genome shotgun (WGS) entry which is preliminary data.</text>
</comment>
<evidence type="ECO:0000313" key="9">
    <source>
        <dbReference type="Proteomes" id="UP001223743"/>
    </source>
</evidence>
<feature type="transmembrane region" description="Helical" evidence="7">
    <location>
        <begin position="333"/>
        <end position="350"/>
    </location>
</feature>
<comment type="subcellular location">
    <subcellularLocation>
        <location evidence="1">Cell membrane</location>
        <topology evidence="1">Multi-pass membrane protein</topology>
    </subcellularLocation>
</comment>
<feature type="transmembrane region" description="Helical" evidence="7">
    <location>
        <begin position="118"/>
        <end position="138"/>
    </location>
</feature>
<organism evidence="8 9">
    <name type="scientific">Kaistia geumhonensis</name>
    <dbReference type="NCBI Taxonomy" id="410839"/>
    <lineage>
        <taxon>Bacteria</taxon>
        <taxon>Pseudomonadati</taxon>
        <taxon>Pseudomonadota</taxon>
        <taxon>Alphaproteobacteria</taxon>
        <taxon>Hyphomicrobiales</taxon>
        <taxon>Kaistiaceae</taxon>
        <taxon>Kaistia</taxon>
    </lineage>
</organism>
<evidence type="ECO:0000256" key="2">
    <source>
        <dbReference type="ARBA" id="ARBA00005262"/>
    </source>
</evidence>
<keyword evidence="3" id="KW-1003">Cell membrane</keyword>
<sequence length="398" mass="39842">MYDAKKPEDEPSPGAIFLEFLRLGLTSFGGPVAHLGYFREAFVRRLGWMEEGAYADLVALCQFLPGPTSSQVGMGVGYEKAGLPGAIAAFVAFTLPSALVMAGLGLGLASGIGIDAGLVGGLALVAVAVVAEAVRGMAGSLATTRFTSGLAVAAAAAALLLPFALTQIGIIAAAALIGLALAPDRPPTVPAGVAAPGSRRLGIAALVLFALLLAALPMLASQSSIAALAAPFYQAGALVFGGGHVVLPLLERGVVGTGMIAPESFIAGYGAAQAMPGPLFSLAAFLGATAAMPGPWSGALIATLALFAPGFLLVIGVLPFWRRLAGFGPARRALTGVNAAVVGILAAALYDPVFTTAVHAPHDLALAIVAWGLLAVARWPAWLVVILGAAAGFAHPFA</sequence>
<evidence type="ECO:0000256" key="5">
    <source>
        <dbReference type="ARBA" id="ARBA00022989"/>
    </source>
</evidence>
<name>A0ABU0M8Y1_9HYPH</name>
<comment type="similarity">
    <text evidence="2">Belongs to the chromate ion transporter (CHR) (TC 2.A.51) family.</text>
</comment>
<feature type="transmembrane region" description="Helical" evidence="7">
    <location>
        <begin position="232"/>
        <end position="250"/>
    </location>
</feature>
<dbReference type="Pfam" id="PF02417">
    <property type="entry name" value="Chromate_transp"/>
    <property type="match status" value="2"/>
</dbReference>
<evidence type="ECO:0000256" key="7">
    <source>
        <dbReference type="SAM" id="Phobius"/>
    </source>
</evidence>
<evidence type="ECO:0000313" key="8">
    <source>
        <dbReference type="EMBL" id="MDQ0517435.1"/>
    </source>
</evidence>
<dbReference type="NCBIfam" id="TIGR00937">
    <property type="entry name" value="2A51"/>
    <property type="match status" value="1"/>
</dbReference>
<dbReference type="EMBL" id="JAUSWJ010000001">
    <property type="protein sequence ID" value="MDQ0517435.1"/>
    <property type="molecule type" value="Genomic_DNA"/>
</dbReference>